<dbReference type="InterPro" id="IPR037401">
    <property type="entry name" value="SnoaL-like"/>
</dbReference>
<evidence type="ECO:0000313" key="2">
    <source>
        <dbReference type="EMBL" id="BFO17616.1"/>
    </source>
</evidence>
<reference evidence="2" key="2">
    <citation type="submission" date="2024-07" db="EMBL/GenBank/DDBJ databases">
        <title>Streptomyces haneummycinica sp. nov., a new antibiotic-producing actinobacterium isolated from marine sediment.</title>
        <authorList>
            <person name="Uemura M."/>
            <person name="Hamada M."/>
            <person name="Hirano S."/>
            <person name="Kobayashi K."/>
            <person name="Ohshiro T."/>
            <person name="Kobayashi T."/>
            <person name="Terahara T."/>
        </authorList>
    </citation>
    <scope>NUCLEOTIDE SEQUENCE</scope>
    <source>
        <strain evidence="2">KM77-8</strain>
    </source>
</reference>
<dbReference type="InterPro" id="IPR032710">
    <property type="entry name" value="NTF2-like_dom_sf"/>
</dbReference>
<name>A0AAT9HJA4_9ACTN</name>
<sequence>MTSGVIDVRAGRRALWGHRVAATGTRSPAGRHDLTWGFAMTTATHRYDAVVARYLEAWNAEGAGARAKAVADVWTADGRYTDPLTDVAGHEAITAMIGAMRERFPGFGFRLTGAVDGHHDTARFSWELVNAADGSAPVAGSDVITLTEDSRVSAVYGFLDRVPAGA</sequence>
<dbReference type="EMBL" id="AP035768">
    <property type="protein sequence ID" value="BFO17616.1"/>
    <property type="molecule type" value="Genomic_DNA"/>
</dbReference>
<reference evidence="2" key="1">
    <citation type="submission" date="2024-06" db="EMBL/GenBank/DDBJ databases">
        <authorList>
            <consortium name="consrtm"/>
            <person name="Uemura M."/>
            <person name="Terahara T."/>
        </authorList>
    </citation>
    <scope>NUCLEOTIDE SEQUENCE</scope>
    <source>
        <strain evidence="2">KM77-8</strain>
    </source>
</reference>
<accession>A0AAT9HJA4</accession>
<organism evidence="2">
    <name type="scientific">Streptomyces haneummycinicus</name>
    <dbReference type="NCBI Taxonomy" id="3074435"/>
    <lineage>
        <taxon>Bacteria</taxon>
        <taxon>Bacillati</taxon>
        <taxon>Actinomycetota</taxon>
        <taxon>Actinomycetes</taxon>
        <taxon>Kitasatosporales</taxon>
        <taxon>Streptomycetaceae</taxon>
        <taxon>Streptomyces</taxon>
    </lineage>
</organism>
<dbReference type="Pfam" id="PF12680">
    <property type="entry name" value="SnoaL_2"/>
    <property type="match status" value="1"/>
</dbReference>
<evidence type="ECO:0000259" key="1">
    <source>
        <dbReference type="Pfam" id="PF12680"/>
    </source>
</evidence>
<dbReference type="AlphaFoldDB" id="A0AAT9HJA4"/>
<protein>
    <submittedName>
        <fullName evidence="2">Nuclear transport factor 2 family protein</fullName>
    </submittedName>
</protein>
<dbReference type="Gene3D" id="3.10.450.50">
    <property type="match status" value="1"/>
</dbReference>
<proteinExistence type="predicted"/>
<gene>
    <name evidence="2" type="ORF">SHKM778_40040</name>
</gene>
<feature type="domain" description="SnoaL-like" evidence="1">
    <location>
        <begin position="51"/>
        <end position="153"/>
    </location>
</feature>
<dbReference type="SUPFAM" id="SSF54427">
    <property type="entry name" value="NTF2-like"/>
    <property type="match status" value="1"/>
</dbReference>